<keyword evidence="2" id="KW-1185">Reference proteome</keyword>
<name>A0A0V1C9X5_TRIBR</name>
<dbReference type="AlphaFoldDB" id="A0A0V1C9X5"/>
<reference evidence="1 2" key="1">
    <citation type="submission" date="2015-01" db="EMBL/GenBank/DDBJ databases">
        <title>Evolution of Trichinella species and genotypes.</title>
        <authorList>
            <person name="Korhonen P.K."/>
            <person name="Edoardo P."/>
            <person name="Giuseppe L.R."/>
            <person name="Gasser R.B."/>
        </authorList>
    </citation>
    <scope>NUCLEOTIDE SEQUENCE [LARGE SCALE GENOMIC DNA]</scope>
    <source>
        <strain evidence="1">ISS120</strain>
    </source>
</reference>
<accession>A0A0V1C9X5</accession>
<gene>
    <name evidence="1" type="ORF">T03_4217</name>
</gene>
<evidence type="ECO:0000313" key="2">
    <source>
        <dbReference type="Proteomes" id="UP000054653"/>
    </source>
</evidence>
<comment type="caution">
    <text evidence="1">The sequence shown here is derived from an EMBL/GenBank/DDBJ whole genome shotgun (WGS) entry which is preliminary data.</text>
</comment>
<organism evidence="1 2">
    <name type="scientific">Trichinella britovi</name>
    <name type="common">Parasitic roundworm</name>
    <dbReference type="NCBI Taxonomy" id="45882"/>
    <lineage>
        <taxon>Eukaryota</taxon>
        <taxon>Metazoa</taxon>
        <taxon>Ecdysozoa</taxon>
        <taxon>Nematoda</taxon>
        <taxon>Enoplea</taxon>
        <taxon>Dorylaimia</taxon>
        <taxon>Trichinellida</taxon>
        <taxon>Trichinellidae</taxon>
        <taxon>Trichinella</taxon>
    </lineage>
</organism>
<proteinExistence type="predicted"/>
<sequence length="65" mass="7417">MNGDIINKNCCKAKARQYYLTINDKPTVIEIQLFINTCHSSNGSEATASKNGFMERLLLFRTIYI</sequence>
<protein>
    <submittedName>
        <fullName evidence="1">Uncharacterized protein</fullName>
    </submittedName>
</protein>
<dbReference type="EMBL" id="JYDI01000310">
    <property type="protein sequence ID" value="KRY46064.1"/>
    <property type="molecule type" value="Genomic_DNA"/>
</dbReference>
<evidence type="ECO:0000313" key="1">
    <source>
        <dbReference type="EMBL" id="KRY46064.1"/>
    </source>
</evidence>
<dbReference type="Proteomes" id="UP000054653">
    <property type="component" value="Unassembled WGS sequence"/>
</dbReference>